<protein>
    <submittedName>
        <fullName evidence="2">Uncharacterized protein</fullName>
    </submittedName>
</protein>
<keyword evidence="3" id="KW-1185">Reference proteome</keyword>
<evidence type="ECO:0000313" key="2">
    <source>
        <dbReference type="EMBL" id="MCR6488213.1"/>
    </source>
</evidence>
<keyword evidence="1" id="KW-0472">Membrane</keyword>
<feature type="transmembrane region" description="Helical" evidence="1">
    <location>
        <begin position="56"/>
        <end position="76"/>
    </location>
</feature>
<feature type="transmembrane region" description="Helical" evidence="1">
    <location>
        <begin position="255"/>
        <end position="273"/>
    </location>
</feature>
<comment type="caution">
    <text evidence="2">The sequence shown here is derived from an EMBL/GenBank/DDBJ whole genome shotgun (WGS) entry which is preliminary data.</text>
</comment>
<evidence type="ECO:0000256" key="1">
    <source>
        <dbReference type="SAM" id="Phobius"/>
    </source>
</evidence>
<keyword evidence="1" id="KW-0812">Transmembrane</keyword>
<feature type="transmembrane region" description="Helical" evidence="1">
    <location>
        <begin position="12"/>
        <end position="31"/>
    </location>
</feature>
<dbReference type="AlphaFoldDB" id="A0A9X2SNQ2"/>
<name>A0A9X2SNQ2_9PSEU</name>
<sequence>METTDPGPRLPLVAAAVTSFVLSVLGLYWLVQGRPNPLDRPDRKFSSALAAYSDGWANGIFTACAVVALAGALWLLASRRVAIWAAGVSILALVLLMDGSGLILVGYLPAILVGSVLGFAEVSPAVLLSPGLVLQVTLLGTVAAFGTVLARHLRLGHTEPTDDRAQRLARVTARTRFWTKIAMEAPLLYALTRVLMFFRVPGFAMFGFGEPVLWAGLGLAVSAAAGAWLTSGLIRPWGEVFPRWIPGLRGKRVPVRLAVVPGLVVAVLVATTAKDLLLSFATSDSALAAVTDWPLVTLPMLLWPLWAFALAMAATGYGVRRRLSRTFT</sequence>
<feature type="transmembrane region" description="Helical" evidence="1">
    <location>
        <begin position="83"/>
        <end position="112"/>
    </location>
</feature>
<feature type="transmembrane region" description="Helical" evidence="1">
    <location>
        <begin position="293"/>
        <end position="319"/>
    </location>
</feature>
<gene>
    <name evidence="2" type="ORF">M8542_35830</name>
</gene>
<feature type="transmembrane region" description="Helical" evidence="1">
    <location>
        <begin position="186"/>
        <end position="206"/>
    </location>
</feature>
<feature type="transmembrane region" description="Helical" evidence="1">
    <location>
        <begin position="132"/>
        <end position="150"/>
    </location>
</feature>
<organism evidence="2 3">
    <name type="scientific">Amycolatopsis iheyensis</name>
    <dbReference type="NCBI Taxonomy" id="2945988"/>
    <lineage>
        <taxon>Bacteria</taxon>
        <taxon>Bacillati</taxon>
        <taxon>Actinomycetota</taxon>
        <taxon>Actinomycetes</taxon>
        <taxon>Pseudonocardiales</taxon>
        <taxon>Pseudonocardiaceae</taxon>
        <taxon>Amycolatopsis</taxon>
    </lineage>
</organism>
<keyword evidence="1" id="KW-1133">Transmembrane helix</keyword>
<proteinExistence type="predicted"/>
<dbReference type="Proteomes" id="UP001144096">
    <property type="component" value="Unassembled WGS sequence"/>
</dbReference>
<evidence type="ECO:0000313" key="3">
    <source>
        <dbReference type="Proteomes" id="UP001144096"/>
    </source>
</evidence>
<feature type="transmembrane region" description="Helical" evidence="1">
    <location>
        <begin position="212"/>
        <end position="234"/>
    </location>
</feature>
<dbReference type="RefSeq" id="WP_257924770.1">
    <property type="nucleotide sequence ID" value="NZ_JAMXQV010000023.1"/>
</dbReference>
<accession>A0A9X2SNQ2</accession>
<dbReference type="EMBL" id="JAMXQV010000023">
    <property type="protein sequence ID" value="MCR6488213.1"/>
    <property type="molecule type" value="Genomic_DNA"/>
</dbReference>
<reference evidence="2" key="1">
    <citation type="submission" date="2022-06" db="EMBL/GenBank/DDBJ databases">
        <title>Amycolatopsis iheyaensis sp. nov., a new species of the genus Amycolatopsis isolated from soil in Iheya island, Japan.</title>
        <authorList>
            <person name="Ngamcharungchit C."/>
            <person name="Kanto H."/>
            <person name="Take A."/>
            <person name="Intra B."/>
            <person name="Matsumoto A."/>
            <person name="Panbangred W."/>
            <person name="Inahashi Y."/>
        </authorList>
    </citation>
    <scope>NUCLEOTIDE SEQUENCE</scope>
    <source>
        <strain evidence="2">OK19-0408</strain>
    </source>
</reference>